<dbReference type="Proteomes" id="UP000000763">
    <property type="component" value="Chromosome 7"/>
</dbReference>
<reference evidence="3" key="1">
    <citation type="journal article" date="2005" name="Nature">
        <title>The map-based sequence of the rice genome.</title>
        <authorList>
            <consortium name="International rice genome sequencing project (IRGSP)"/>
            <person name="Matsumoto T."/>
            <person name="Wu J."/>
            <person name="Kanamori H."/>
            <person name="Katayose Y."/>
            <person name="Fujisawa M."/>
            <person name="Namiki N."/>
            <person name="Mizuno H."/>
            <person name="Yamamoto K."/>
            <person name="Antonio B.A."/>
            <person name="Baba T."/>
            <person name="Sakata K."/>
            <person name="Nagamura Y."/>
            <person name="Aoki H."/>
            <person name="Arikawa K."/>
            <person name="Arita K."/>
            <person name="Bito T."/>
            <person name="Chiden Y."/>
            <person name="Fujitsuka N."/>
            <person name="Fukunaka R."/>
            <person name="Hamada M."/>
            <person name="Harada C."/>
            <person name="Hayashi A."/>
            <person name="Hijishita S."/>
            <person name="Honda M."/>
            <person name="Hosokawa S."/>
            <person name="Ichikawa Y."/>
            <person name="Idonuma A."/>
            <person name="Iijima M."/>
            <person name="Ikeda M."/>
            <person name="Ikeno M."/>
            <person name="Ito K."/>
            <person name="Ito S."/>
            <person name="Ito T."/>
            <person name="Ito Y."/>
            <person name="Ito Y."/>
            <person name="Iwabuchi A."/>
            <person name="Kamiya K."/>
            <person name="Karasawa W."/>
            <person name="Kurita K."/>
            <person name="Katagiri S."/>
            <person name="Kikuta A."/>
            <person name="Kobayashi H."/>
            <person name="Kobayashi N."/>
            <person name="Machita K."/>
            <person name="Maehara T."/>
            <person name="Masukawa M."/>
            <person name="Mizubayashi T."/>
            <person name="Mukai Y."/>
            <person name="Nagasaki H."/>
            <person name="Nagata Y."/>
            <person name="Naito S."/>
            <person name="Nakashima M."/>
            <person name="Nakama Y."/>
            <person name="Nakamichi Y."/>
            <person name="Nakamura M."/>
            <person name="Meguro A."/>
            <person name="Negishi M."/>
            <person name="Ohta I."/>
            <person name="Ohta T."/>
            <person name="Okamoto M."/>
            <person name="Ono N."/>
            <person name="Saji S."/>
            <person name="Sakaguchi M."/>
            <person name="Sakai K."/>
            <person name="Shibata M."/>
            <person name="Shimokawa T."/>
            <person name="Song J."/>
            <person name="Takazaki Y."/>
            <person name="Terasawa K."/>
            <person name="Tsugane M."/>
            <person name="Tsuji K."/>
            <person name="Ueda S."/>
            <person name="Waki K."/>
            <person name="Yamagata H."/>
            <person name="Yamamoto M."/>
            <person name="Yamamoto S."/>
            <person name="Yamane H."/>
            <person name="Yoshiki S."/>
            <person name="Yoshihara R."/>
            <person name="Yukawa K."/>
            <person name="Zhong H."/>
            <person name="Yano M."/>
            <person name="Yuan Q."/>
            <person name="Ouyang S."/>
            <person name="Liu J."/>
            <person name="Jones K.M."/>
            <person name="Gansberger K."/>
            <person name="Moffat K."/>
            <person name="Hill J."/>
            <person name="Bera J."/>
            <person name="Fadrosh D."/>
            <person name="Jin S."/>
            <person name="Johri S."/>
            <person name="Kim M."/>
            <person name="Overton L."/>
            <person name="Reardon M."/>
            <person name="Tsitrin T."/>
            <person name="Vuong H."/>
            <person name="Weaver B."/>
            <person name="Ciecko A."/>
            <person name="Tallon L."/>
            <person name="Jackson J."/>
            <person name="Pai G."/>
            <person name="Aken S.V."/>
            <person name="Utterback T."/>
            <person name="Reidmuller S."/>
            <person name="Feldblyum T."/>
            <person name="Hsiao J."/>
            <person name="Zismann V."/>
            <person name="Iobst S."/>
            <person name="de Vazeille A.R."/>
            <person name="Buell C.R."/>
            <person name="Ying K."/>
            <person name="Li Y."/>
            <person name="Lu T."/>
            <person name="Huang Y."/>
            <person name="Zhao Q."/>
            <person name="Feng Q."/>
            <person name="Zhang L."/>
            <person name="Zhu J."/>
            <person name="Weng Q."/>
            <person name="Mu J."/>
            <person name="Lu Y."/>
            <person name="Fan D."/>
            <person name="Liu Y."/>
            <person name="Guan J."/>
            <person name="Zhang Y."/>
            <person name="Yu S."/>
            <person name="Liu X."/>
            <person name="Zhang Y."/>
            <person name="Hong G."/>
            <person name="Han B."/>
            <person name="Choisne N."/>
            <person name="Demange N."/>
            <person name="Orjeda G."/>
            <person name="Samain S."/>
            <person name="Cattolico L."/>
            <person name="Pelletier E."/>
            <person name="Couloux A."/>
            <person name="Segurens B."/>
            <person name="Wincker P."/>
            <person name="D'Hont A."/>
            <person name="Scarpelli C."/>
            <person name="Weissenbach J."/>
            <person name="Salanoubat M."/>
            <person name="Quetier F."/>
            <person name="Yu Y."/>
            <person name="Kim H.R."/>
            <person name="Rambo T."/>
            <person name="Currie J."/>
            <person name="Collura K."/>
            <person name="Luo M."/>
            <person name="Yang T."/>
            <person name="Ammiraju J.S.S."/>
            <person name="Engler F."/>
            <person name="Soderlund C."/>
            <person name="Wing R.A."/>
            <person name="Palmer L.E."/>
            <person name="de la Bastide M."/>
            <person name="Spiegel L."/>
            <person name="Nascimento L."/>
            <person name="Zutavern T."/>
            <person name="O'Shaughnessy A."/>
            <person name="Dike S."/>
            <person name="Dedhia N."/>
            <person name="Preston R."/>
            <person name="Balija V."/>
            <person name="McCombie W.R."/>
            <person name="Chow T."/>
            <person name="Chen H."/>
            <person name="Chung M."/>
            <person name="Chen C."/>
            <person name="Shaw J."/>
            <person name="Wu H."/>
            <person name="Hsiao K."/>
            <person name="Chao Y."/>
            <person name="Chu M."/>
            <person name="Cheng C."/>
            <person name="Hour A."/>
            <person name="Lee P."/>
            <person name="Lin S."/>
            <person name="Lin Y."/>
            <person name="Liou J."/>
            <person name="Liu S."/>
            <person name="Hsing Y."/>
            <person name="Raghuvanshi S."/>
            <person name="Mohanty A."/>
            <person name="Bharti A.K."/>
            <person name="Gaur A."/>
            <person name="Gupta V."/>
            <person name="Kumar D."/>
            <person name="Ravi V."/>
            <person name="Vij S."/>
            <person name="Kapur A."/>
            <person name="Khurana P."/>
            <person name="Khurana P."/>
            <person name="Khurana J.P."/>
            <person name="Tyagi A.K."/>
            <person name="Gaikwad K."/>
            <person name="Singh A."/>
            <person name="Dalal V."/>
            <person name="Srivastava S."/>
            <person name="Dixit A."/>
            <person name="Pal A.K."/>
            <person name="Ghazi I.A."/>
            <person name="Yadav M."/>
            <person name="Pandit A."/>
            <person name="Bhargava A."/>
            <person name="Sureshbabu K."/>
            <person name="Batra K."/>
            <person name="Sharma T.R."/>
            <person name="Mohapatra T."/>
            <person name="Singh N.K."/>
            <person name="Messing J."/>
            <person name="Nelson A.B."/>
            <person name="Fuks G."/>
            <person name="Kavchok S."/>
            <person name="Keizer G."/>
            <person name="Linton E."/>
            <person name="Llaca V."/>
            <person name="Song R."/>
            <person name="Tanyolac B."/>
            <person name="Young S."/>
            <person name="Ho-Il K."/>
            <person name="Hahn J.H."/>
            <person name="Sangsakoo G."/>
            <person name="Vanavichit A."/>
            <person name="de Mattos Luiz.A.T."/>
            <person name="Zimmer P.D."/>
            <person name="Malone G."/>
            <person name="Dellagostin O."/>
            <person name="de Oliveira A.C."/>
            <person name="Bevan M."/>
            <person name="Bancroft I."/>
            <person name="Minx P."/>
            <person name="Cordum H."/>
            <person name="Wilson R."/>
            <person name="Cheng Z."/>
            <person name="Jin W."/>
            <person name="Jiang J."/>
            <person name="Leong S.A."/>
            <person name="Iwama H."/>
            <person name="Gojobori T."/>
            <person name="Itoh T."/>
            <person name="Niimura Y."/>
            <person name="Fujii Y."/>
            <person name="Habara T."/>
            <person name="Sakai H."/>
            <person name="Sato Y."/>
            <person name="Wilson G."/>
            <person name="Kumar K."/>
            <person name="McCouch S."/>
            <person name="Juretic N."/>
            <person name="Hoen D."/>
            <person name="Wright S."/>
            <person name="Bruskiewich R."/>
            <person name="Bureau T."/>
            <person name="Miyao A."/>
            <person name="Hirochika H."/>
            <person name="Nishikawa T."/>
            <person name="Kadowaki K."/>
            <person name="Sugiura M."/>
            <person name="Burr B."/>
            <person name="Sasaki T."/>
        </authorList>
    </citation>
    <scope>NUCLEOTIDE SEQUENCE [LARGE SCALE GENOMIC DNA]</scope>
    <source>
        <strain evidence="3">cv. Nipponbare</strain>
    </source>
</reference>
<feature type="region of interest" description="Disordered" evidence="1">
    <location>
        <begin position="31"/>
        <end position="86"/>
    </location>
</feature>
<name>Q6ZLA6_ORYSJ</name>
<evidence type="ECO:0000256" key="1">
    <source>
        <dbReference type="SAM" id="MobiDB-lite"/>
    </source>
</evidence>
<dbReference type="AlphaFoldDB" id="Q6ZLA6"/>
<evidence type="ECO:0000313" key="2">
    <source>
        <dbReference type="EMBL" id="BAC83061.1"/>
    </source>
</evidence>
<sequence>MSGHGCADCWVMPCRIGTLCQGRGPAAQARSNSRQTSAAMHALLASRVAPPTHTSPPPPFQLTPSVPSPQGERTSSGRSTMAGGPG</sequence>
<proteinExistence type="predicted"/>
<organism evidence="2 3">
    <name type="scientific">Oryza sativa subsp. japonica</name>
    <name type="common">Rice</name>
    <dbReference type="NCBI Taxonomy" id="39947"/>
    <lineage>
        <taxon>Eukaryota</taxon>
        <taxon>Viridiplantae</taxon>
        <taxon>Streptophyta</taxon>
        <taxon>Embryophyta</taxon>
        <taxon>Tracheophyta</taxon>
        <taxon>Spermatophyta</taxon>
        <taxon>Magnoliopsida</taxon>
        <taxon>Liliopsida</taxon>
        <taxon>Poales</taxon>
        <taxon>Poaceae</taxon>
        <taxon>BOP clade</taxon>
        <taxon>Oryzoideae</taxon>
        <taxon>Oryzeae</taxon>
        <taxon>Oryzinae</taxon>
        <taxon>Oryza</taxon>
        <taxon>Oryza sativa</taxon>
    </lineage>
</organism>
<reference evidence="3" key="2">
    <citation type="journal article" date="2008" name="Nucleic Acids Res.">
        <title>The rice annotation project database (RAP-DB): 2008 update.</title>
        <authorList>
            <consortium name="The rice annotation project (RAP)"/>
        </authorList>
    </citation>
    <scope>GENOME REANNOTATION</scope>
    <source>
        <strain evidence="3">cv. Nipponbare</strain>
    </source>
</reference>
<dbReference type="EMBL" id="AP003804">
    <property type="protein sequence ID" value="BAC83061.1"/>
    <property type="molecule type" value="Genomic_DNA"/>
</dbReference>
<evidence type="ECO:0000313" key="3">
    <source>
        <dbReference type="Proteomes" id="UP000000763"/>
    </source>
</evidence>
<protein>
    <submittedName>
        <fullName evidence="2">Uncharacterized protein</fullName>
    </submittedName>
</protein>
<gene>
    <name evidence="2" type="primary">OJ1065_B06.6</name>
</gene>
<accession>Q6ZLA6</accession>